<keyword evidence="1" id="KW-0472">Membrane</keyword>
<keyword evidence="3" id="KW-1185">Reference proteome</keyword>
<proteinExistence type="predicted"/>
<comment type="caution">
    <text evidence="2">The sequence shown here is derived from an EMBL/GenBank/DDBJ whole genome shotgun (WGS) entry which is preliminary data.</text>
</comment>
<evidence type="ECO:0000256" key="1">
    <source>
        <dbReference type="SAM" id="Phobius"/>
    </source>
</evidence>
<protein>
    <submittedName>
        <fullName evidence="2">Uncharacterized protein</fullName>
    </submittedName>
</protein>
<keyword evidence="1" id="KW-0812">Transmembrane</keyword>
<accession>A0A834YD68</accession>
<dbReference type="Proteomes" id="UP000655225">
    <property type="component" value="Unassembled WGS sequence"/>
</dbReference>
<sequence>MAIITVSLLNQPPKRFKRVWIKEEDFGNVRGFLDRMALKLNSVEWQCPCKATDIVAVPATGAHLVHFYLIKKDRPEMAVHVHSIEHFCAEVTKSPYFMGFNGTCNELLKESFRSSGWEYQILSSNANLYMTSLRTASLNPISFMPEVCMSWTGGLSQASSFYLISNYGLRKKKSKQLKIFLRTIKTSLDTCAKHKSWPPPNNSRYLAEAKRAGLDSAKFEYIVAINFNWTQYFTTCSPSYCDHMQSSSYIWLLFTAVAQIGGFVSISLFALRFAIWPLFCIICGWPSALNLCHDESKEAKNSDVQGGRMDCC</sequence>
<dbReference type="OrthoDB" id="1916923at2759"/>
<name>A0A834YD68_TETSI</name>
<reference evidence="2 3" key="1">
    <citation type="submission" date="2020-04" db="EMBL/GenBank/DDBJ databases">
        <title>Plant Genome Project.</title>
        <authorList>
            <person name="Zhang R.-G."/>
        </authorList>
    </citation>
    <scope>NUCLEOTIDE SEQUENCE [LARGE SCALE GENOMIC DNA]</scope>
    <source>
        <strain evidence="2">YNK0</strain>
        <tissue evidence="2">Leaf</tissue>
    </source>
</reference>
<dbReference type="OMA" id="YFRECAP"/>
<dbReference type="EMBL" id="JABCRI010000022">
    <property type="protein sequence ID" value="KAF8379069.1"/>
    <property type="molecule type" value="Genomic_DNA"/>
</dbReference>
<feature type="transmembrane region" description="Helical" evidence="1">
    <location>
        <begin position="249"/>
        <end position="271"/>
    </location>
</feature>
<evidence type="ECO:0000313" key="3">
    <source>
        <dbReference type="Proteomes" id="UP000655225"/>
    </source>
</evidence>
<evidence type="ECO:0000313" key="2">
    <source>
        <dbReference type="EMBL" id="KAF8379069.1"/>
    </source>
</evidence>
<keyword evidence="1" id="KW-1133">Transmembrane helix</keyword>
<gene>
    <name evidence="2" type="ORF">HHK36_028496</name>
</gene>
<dbReference type="AlphaFoldDB" id="A0A834YD68"/>
<organism evidence="2 3">
    <name type="scientific">Tetracentron sinense</name>
    <name type="common">Spur-leaf</name>
    <dbReference type="NCBI Taxonomy" id="13715"/>
    <lineage>
        <taxon>Eukaryota</taxon>
        <taxon>Viridiplantae</taxon>
        <taxon>Streptophyta</taxon>
        <taxon>Embryophyta</taxon>
        <taxon>Tracheophyta</taxon>
        <taxon>Spermatophyta</taxon>
        <taxon>Magnoliopsida</taxon>
        <taxon>Trochodendrales</taxon>
        <taxon>Trochodendraceae</taxon>
        <taxon>Tetracentron</taxon>
    </lineage>
</organism>